<feature type="non-terminal residue" evidence="1">
    <location>
        <position position="179"/>
    </location>
</feature>
<name>A0A829H2S8_LACPA</name>
<evidence type="ECO:0000313" key="1">
    <source>
        <dbReference type="EMBL" id="EPC69763.1"/>
    </source>
</evidence>
<protein>
    <submittedName>
        <fullName evidence="1">Uncharacterized protein</fullName>
    </submittedName>
</protein>
<dbReference type="EMBL" id="ANKE01000807">
    <property type="protein sequence ID" value="EPC69763.1"/>
    <property type="molecule type" value="Genomic_DNA"/>
</dbReference>
<gene>
    <name evidence="1" type="ORF">Lpp41_16730</name>
</gene>
<evidence type="ECO:0000313" key="2">
    <source>
        <dbReference type="Proteomes" id="UP000014244"/>
    </source>
</evidence>
<dbReference type="AlphaFoldDB" id="A0A829H2S8"/>
<reference evidence="1 2" key="1">
    <citation type="journal article" date="2013" name="PLoS ONE">
        <title>Lactobacillus paracasei comparative genomics: towards species pan-genome definition and exploitation of diversity.</title>
        <authorList>
            <person name="Smokvina T."/>
            <person name="Wels M."/>
            <person name="Polka J."/>
            <person name="Chervaux C."/>
            <person name="Brisse S."/>
            <person name="Boekhorst J."/>
            <person name="van Hylckama Vlieg J.E."/>
            <person name="Siezen R.J."/>
        </authorList>
    </citation>
    <scope>NUCLEOTIDE SEQUENCE [LARGE SCALE GENOMIC DNA]</scope>
    <source>
        <strain evidence="1 2">Lpp41</strain>
    </source>
</reference>
<comment type="caution">
    <text evidence="1">The sequence shown here is derived from an EMBL/GenBank/DDBJ whole genome shotgun (WGS) entry which is preliminary data.</text>
</comment>
<organism evidence="1 2">
    <name type="scientific">Lacticaseibacillus paracasei subsp. paracasei Lpp41</name>
    <dbReference type="NCBI Taxonomy" id="1256208"/>
    <lineage>
        <taxon>Bacteria</taxon>
        <taxon>Bacillati</taxon>
        <taxon>Bacillota</taxon>
        <taxon>Bacilli</taxon>
        <taxon>Lactobacillales</taxon>
        <taxon>Lactobacillaceae</taxon>
        <taxon>Lacticaseibacillus</taxon>
    </lineage>
</organism>
<accession>A0A829H2S8</accession>
<sequence length="179" mass="20440">MKLKKLDLDQHFVFKTQPAGGIDTRNELYLNMGDHYMTTIHIFDIPEEFSDFWLTGITEIPGVTTTVDTVNNTKADFVDNIAEAITELTVQLDHAKNIADSDEIQNEIDPLRSLSLALRKDGEVIRQTYIRVYCYAATRDQLERKVNEVVKQIRKMSFKASVFLGEGMEEYQAMFLPAG</sequence>
<proteinExistence type="predicted"/>
<dbReference type="Proteomes" id="UP000014244">
    <property type="component" value="Unassembled WGS sequence"/>
</dbReference>